<dbReference type="Gene3D" id="3.40.50.300">
    <property type="entry name" value="P-loop containing nucleotide triphosphate hydrolases"/>
    <property type="match status" value="2"/>
</dbReference>
<name>A0ABS1TQA5_9BACI</name>
<feature type="coiled-coil region" evidence="4">
    <location>
        <begin position="667"/>
        <end position="694"/>
    </location>
</feature>
<sequence length="1070" mass="125532">MIPWRFQFSGIRDYSPTLIDLSGANDHIMITGPNGAGKSTITFCMGAVLYSAKVDVEGLKSRNLPIDQTWKARISFLFKNDGLMKIDAPEYIEFTLKIVQDPGQPVKKEYSISTGDRIDEWEEVIRYTSGDRVFNFSAYKRDLQYKYKVDPDLFYLIWYQQEVNQFAVMHPEERFRIFSEMHGIDRVQRDWEESMEKVKDTEETVRIAETNVKLLKQELSMKKSALDRFLDNQKRLHEGGRLYIESLLLLEAHYKQEISRLEELIDQFDDDISESKDDLIVKKSLKEKDEQQLEAYKTEQEQLDLKIKMEQQKVKDTGVGLKQIQARIDALNVELEEITVRKKQIMRTEEEVKAALAAVSAELEQISQSLEQNKSALQMKNTFWKKKVELTTRLKQEIESDERLKVIHLERLQQYGSSYKVQEKIDRLDKRVEGNKDHKYSLLRKRDELQEEYNLLVDERNLSSRQQESIRYFRKRQIKAYPLRELIELDKAAQVKDEHLFEAIKYTIFFDGKECTPPNDLYHVPLMTVRPERVITNLPALHLKVKETLLEQDLPQAMKALWWVEQFFKDGLFAIKNGVLIDPMGIRGSQEKNQYILSVKALKHRKQEVEKLLIDLNSKLEVIETEIAVDTKSIQELNSVIHQVKESEAFMVAEHERVFRNQKYEDEIAAQKTIEEEITKLKEAESELLKMQARQSFFKGVLDDEMAVYIELGKMKEKYEERNSLQKKADEEKEFLKKQKDIIESLEDDFDELDRKMTKLERDIRNWHDHLEDAKQKISSLEKQQKNYSDDQEAAQLELVKTIKELEDLKYLVPDIYTTTAAKTSIEQLPSVAKIKQNRENGKIEFQNARTESGIDPAAEENYQTVKLEYERLDNEYKRTKILLEQDIERMENLKEQLETTINMRVLELQKRFKYYMSQFQFEGEISWESIEDRRSRTHFYLYIKARKEGHRGALEDVSVKARGGKVGKGVSGGEESLSSLLFALALLQNLQTTPDFIVMDEFDSALDEIRKVKVFDLYVQELKRKLVILTPKSHEPQYLDKFAKAFVVQHDPTIPRSKVIGLVKSVGIN</sequence>
<comment type="similarity">
    <text evidence="1">Belongs to the SMC family. SbcC subfamily.</text>
</comment>
<evidence type="ECO:0000313" key="6">
    <source>
        <dbReference type="Proteomes" id="UP000623967"/>
    </source>
</evidence>
<reference evidence="5 6" key="1">
    <citation type="submission" date="2021-01" db="EMBL/GenBank/DDBJ databases">
        <title>Genome public.</title>
        <authorList>
            <person name="Liu C."/>
            <person name="Sun Q."/>
        </authorList>
    </citation>
    <scope>NUCLEOTIDE SEQUENCE [LARGE SCALE GENOMIC DNA]</scope>
    <source>
        <strain evidence="5 6">YIM B02564</strain>
    </source>
</reference>
<evidence type="ECO:0000256" key="3">
    <source>
        <dbReference type="ARBA" id="ARBA00013368"/>
    </source>
</evidence>
<feature type="coiled-coil region" evidence="4">
    <location>
        <begin position="729"/>
        <end position="798"/>
    </location>
</feature>
<dbReference type="Proteomes" id="UP000623967">
    <property type="component" value="Unassembled WGS sequence"/>
</dbReference>
<feature type="coiled-coil region" evidence="4">
    <location>
        <begin position="251"/>
        <end position="380"/>
    </location>
</feature>
<gene>
    <name evidence="5" type="ORF">JK635_11155</name>
</gene>
<dbReference type="EMBL" id="JAESWB010000168">
    <property type="protein sequence ID" value="MBL4952768.1"/>
    <property type="molecule type" value="Genomic_DNA"/>
</dbReference>
<comment type="caution">
    <text evidence="5">The sequence shown here is derived from an EMBL/GenBank/DDBJ whole genome shotgun (WGS) entry which is preliminary data.</text>
</comment>
<feature type="coiled-coil region" evidence="4">
    <location>
        <begin position="599"/>
        <end position="626"/>
    </location>
</feature>
<comment type="subunit">
    <text evidence="2">Heterodimer of SbcC and SbcD.</text>
</comment>
<keyword evidence="4" id="KW-0175">Coiled coil</keyword>
<dbReference type="InterPro" id="IPR027417">
    <property type="entry name" value="P-loop_NTPase"/>
</dbReference>
<proteinExistence type="inferred from homology"/>
<evidence type="ECO:0000256" key="1">
    <source>
        <dbReference type="ARBA" id="ARBA00006930"/>
    </source>
</evidence>
<dbReference type="SUPFAM" id="SSF52540">
    <property type="entry name" value="P-loop containing nucleoside triphosphate hydrolases"/>
    <property type="match status" value="2"/>
</dbReference>
<evidence type="ECO:0000256" key="2">
    <source>
        <dbReference type="ARBA" id="ARBA00011322"/>
    </source>
</evidence>
<protein>
    <recommendedName>
        <fullName evidence="3">Nuclease SbcCD subunit C</fullName>
    </recommendedName>
</protein>
<dbReference type="CDD" id="cd00267">
    <property type="entry name" value="ABC_ATPase"/>
    <property type="match status" value="1"/>
</dbReference>
<evidence type="ECO:0000256" key="4">
    <source>
        <dbReference type="SAM" id="Coils"/>
    </source>
</evidence>
<dbReference type="PANTHER" id="PTHR32114:SF2">
    <property type="entry name" value="ABC TRANSPORTER ABCH.3"/>
    <property type="match status" value="1"/>
</dbReference>
<organism evidence="5 6">
    <name type="scientific">Neobacillus paridis</name>
    <dbReference type="NCBI Taxonomy" id="2803862"/>
    <lineage>
        <taxon>Bacteria</taxon>
        <taxon>Bacillati</taxon>
        <taxon>Bacillota</taxon>
        <taxon>Bacilli</taxon>
        <taxon>Bacillales</taxon>
        <taxon>Bacillaceae</taxon>
        <taxon>Neobacillus</taxon>
    </lineage>
</organism>
<evidence type="ECO:0000313" key="5">
    <source>
        <dbReference type="EMBL" id="MBL4952768.1"/>
    </source>
</evidence>
<keyword evidence="6" id="KW-1185">Reference proteome</keyword>
<dbReference type="RefSeq" id="WP_202654005.1">
    <property type="nucleotide sequence ID" value="NZ_JAESWB010000168.1"/>
</dbReference>
<feature type="coiled-coil region" evidence="4">
    <location>
        <begin position="870"/>
        <end position="904"/>
    </location>
</feature>
<accession>A0ABS1TQA5</accession>
<dbReference type="PANTHER" id="PTHR32114">
    <property type="entry name" value="ABC TRANSPORTER ABCH.3"/>
    <property type="match status" value="1"/>
</dbReference>